<reference evidence="2" key="1">
    <citation type="journal article" date="2021" name="Sci. Rep.">
        <title>Diploid genomic architecture of Nitzschia inconspicua, an elite biomass production diatom.</title>
        <authorList>
            <person name="Oliver A."/>
            <person name="Podell S."/>
            <person name="Pinowska A."/>
            <person name="Traller J.C."/>
            <person name="Smith S.R."/>
            <person name="McClure R."/>
            <person name="Beliaev A."/>
            <person name="Bohutskyi P."/>
            <person name="Hill E.A."/>
            <person name="Rabines A."/>
            <person name="Zheng H."/>
            <person name="Allen L.Z."/>
            <person name="Kuo A."/>
            <person name="Grigoriev I.V."/>
            <person name="Allen A.E."/>
            <person name="Hazlebeck D."/>
            <person name="Allen E.E."/>
        </authorList>
    </citation>
    <scope>NUCLEOTIDE SEQUENCE</scope>
    <source>
        <strain evidence="2">Hildebrandi</strain>
    </source>
</reference>
<feature type="transmembrane region" description="Helical" evidence="1">
    <location>
        <begin position="163"/>
        <end position="186"/>
    </location>
</feature>
<keyword evidence="1" id="KW-0812">Transmembrane</keyword>
<gene>
    <name evidence="2" type="ORF">IV203_008405</name>
</gene>
<feature type="transmembrane region" description="Helical" evidence="1">
    <location>
        <begin position="216"/>
        <end position="232"/>
    </location>
</feature>
<keyword evidence="3" id="KW-1185">Reference proteome</keyword>
<dbReference type="Proteomes" id="UP000693970">
    <property type="component" value="Unassembled WGS sequence"/>
</dbReference>
<comment type="caution">
    <text evidence="2">The sequence shown here is derived from an EMBL/GenBank/DDBJ whole genome shotgun (WGS) entry which is preliminary data.</text>
</comment>
<dbReference type="EMBL" id="JAGRRH010000017">
    <property type="protein sequence ID" value="KAG7352357.1"/>
    <property type="molecule type" value="Genomic_DNA"/>
</dbReference>
<name>A0A9K3KZC3_9STRA</name>
<feature type="transmembrane region" description="Helical" evidence="1">
    <location>
        <begin position="192"/>
        <end position="209"/>
    </location>
</feature>
<dbReference type="AlphaFoldDB" id="A0A9K3KZC3"/>
<evidence type="ECO:0000313" key="2">
    <source>
        <dbReference type="EMBL" id="KAG7352357.1"/>
    </source>
</evidence>
<protein>
    <submittedName>
        <fullName evidence="2">Alpha/beta fold family hydrolase</fullName>
    </submittedName>
</protein>
<reference evidence="2" key="2">
    <citation type="submission" date="2021-04" db="EMBL/GenBank/DDBJ databases">
        <authorList>
            <person name="Podell S."/>
        </authorList>
    </citation>
    <scope>NUCLEOTIDE SEQUENCE</scope>
    <source>
        <strain evidence="2">Hildebrandi</strain>
    </source>
</reference>
<dbReference type="PANTHER" id="PTHR10794:SF63">
    <property type="entry name" value="ALPHA_BETA HYDROLASE 1, ISOFORM A"/>
    <property type="match status" value="1"/>
</dbReference>
<keyword evidence="1" id="KW-1133">Transmembrane helix</keyword>
<organism evidence="2 3">
    <name type="scientific">Nitzschia inconspicua</name>
    <dbReference type="NCBI Taxonomy" id="303405"/>
    <lineage>
        <taxon>Eukaryota</taxon>
        <taxon>Sar</taxon>
        <taxon>Stramenopiles</taxon>
        <taxon>Ochrophyta</taxon>
        <taxon>Bacillariophyta</taxon>
        <taxon>Bacillariophyceae</taxon>
        <taxon>Bacillariophycidae</taxon>
        <taxon>Bacillariales</taxon>
        <taxon>Bacillariaceae</taxon>
        <taxon>Nitzschia</taxon>
    </lineage>
</organism>
<dbReference type="OrthoDB" id="247542at2759"/>
<accession>A0A9K3KZC3</accession>
<dbReference type="InterPro" id="IPR050960">
    <property type="entry name" value="AB_hydrolase_4_sf"/>
</dbReference>
<evidence type="ECO:0000256" key="1">
    <source>
        <dbReference type="SAM" id="Phobius"/>
    </source>
</evidence>
<dbReference type="GO" id="GO:0047372">
    <property type="term" value="F:monoacylglycerol lipase activity"/>
    <property type="evidence" value="ECO:0007669"/>
    <property type="project" value="TreeGrafter"/>
</dbReference>
<evidence type="ECO:0000313" key="3">
    <source>
        <dbReference type="Proteomes" id="UP000693970"/>
    </source>
</evidence>
<dbReference type="GO" id="GO:0034338">
    <property type="term" value="F:short-chain carboxylesterase activity"/>
    <property type="evidence" value="ECO:0007669"/>
    <property type="project" value="TreeGrafter"/>
</dbReference>
<proteinExistence type="predicted"/>
<keyword evidence="1" id="KW-0472">Membrane</keyword>
<keyword evidence="2" id="KW-0378">Hydrolase</keyword>
<feature type="transmembrane region" description="Helical" evidence="1">
    <location>
        <begin position="99"/>
        <end position="118"/>
    </location>
</feature>
<feature type="transmembrane region" description="Helical" evidence="1">
    <location>
        <begin position="124"/>
        <end position="142"/>
    </location>
</feature>
<dbReference type="PANTHER" id="PTHR10794">
    <property type="entry name" value="ABHYDROLASE DOMAIN-CONTAINING PROTEIN"/>
    <property type="match status" value="1"/>
</dbReference>
<sequence>MVLCNRIPIHDRPSSPSFRRNPVKTKCVPPIGMSWSMEDYCQRQQPVDLSAFPQSTQEFLFQLNLPSVHPFCDDNDFHFDETVPPMGPIGLERFRGQNLFQCIISMWFMIAPPLLAMAELWLRLFAGAFGPIGVISLTARKIRLLLVRQYQVGIAKKRNNKTNLSIGVILTVASSLVLMTDTLYVLENGPTFGSVLFVISVIVAIQTCLDANLEMAAVFTLGLVLLSIQMTWDGIENKLVFGNKVDQVNVSEGLYFSSSNELVSRLVSHWPESYRRYDFDNGATQWLKTGDSRTGVPFLLNHLPKPNWHRFFLEVDKETEQREYIALDISFPSNGYDFNKPVYMVLHGLNGGSDEEYIRDLTYRRNAENSTVIVMVARGLMDLPLRGWSLFNGARTSDAQSAATAIRKAIGDEQALIGVGYSMGAIVLANFVASYGPTCPLDGAVAISGGLDMRYQEHFSRAQRLWQPMLSETLREDFLLGKWGRRVMARLSNDEFLKMTRATHVTEIDGSAVVPYNGFDSLEHYYREMSALGDIEHEGGLIPMENDGKIHNVSIPMLIVHAYDDPLITWRSTCQNEGFMHPENLANTGSGNLILLLTKGGGHVGWPLGWVPSSQKWRWMSDISMSFASALSEAKGFRPVL</sequence>